<evidence type="ECO:0000313" key="9">
    <source>
        <dbReference type="EnsemblMetazoa" id="AFAF001822-PA"/>
    </source>
</evidence>
<dbReference type="STRING" id="69004.A0A182Q2J7"/>
<evidence type="ECO:0000256" key="4">
    <source>
        <dbReference type="ARBA" id="ARBA00022968"/>
    </source>
</evidence>
<dbReference type="InterPro" id="IPR038702">
    <property type="entry name" value="Na/K_ATPase_sub_beta_sf"/>
</dbReference>
<dbReference type="GO" id="GO:1990573">
    <property type="term" value="P:potassium ion import across plasma membrane"/>
    <property type="evidence" value="ECO:0007669"/>
    <property type="project" value="TreeGrafter"/>
</dbReference>
<evidence type="ECO:0000313" key="10">
    <source>
        <dbReference type="Proteomes" id="UP000075886"/>
    </source>
</evidence>
<comment type="subcellular location">
    <subcellularLocation>
        <location evidence="1">Membrane</location>
        <topology evidence="1">Single-pass type II membrane protein</topology>
    </subcellularLocation>
</comment>
<keyword evidence="3 8" id="KW-0812">Transmembrane</keyword>
<sequence>MAVCVPVSAVLNRATVCDSAGVWWWSNEHIRNNSHNSNKQKTLVRARVSIRSAFLFIRHERRKKKTTRHKPQMPAEKRTSQPRIVRTYEFPTKPEKQTLGQYLYNTQDGKILGRTATNWAQLLLFYTCFYIVLAALFAICMQGLLVTLNHQYPKWQLDESRIGTNPGLSFRPQPEDAEGLPSIQYVAANKTSVNEWVSLLDGFLAPYADHTLLPGGGKNQQICDFNSPPANGKVCAFDVKSLGPCSVGSGYGYNNSAPCFFVKLNRIYSWFPEFYEDMDDLPADMPDDLVSHIKSLPIADRRQVWVTCKELTNTEENLLGPIEYYPSRGIPFYYYPYVNIDGYLSPLVAVHLARPQPKTSISIECRAWAKNIIYRGGNRDRRGSLQLTLRID</sequence>
<evidence type="ECO:0000256" key="5">
    <source>
        <dbReference type="ARBA" id="ARBA00022989"/>
    </source>
</evidence>
<protein>
    <recommendedName>
        <fullName evidence="11">Sodium/potassium-transporting ATPase subunit beta</fullName>
    </recommendedName>
</protein>
<keyword evidence="4" id="KW-0735">Signal-anchor</keyword>
<dbReference type="InterPro" id="IPR000402">
    <property type="entry name" value="Na/K_ATPase_sub_beta"/>
</dbReference>
<dbReference type="EnsemblMetazoa" id="AFAF001822-RA">
    <property type="protein sequence ID" value="AFAF001822-PA"/>
    <property type="gene ID" value="AFAF001822"/>
</dbReference>
<name>A0A182Q2J7_9DIPT</name>
<dbReference type="GO" id="GO:0030007">
    <property type="term" value="P:intracellular potassium ion homeostasis"/>
    <property type="evidence" value="ECO:0007669"/>
    <property type="project" value="TreeGrafter"/>
</dbReference>
<evidence type="ECO:0000256" key="1">
    <source>
        <dbReference type="ARBA" id="ARBA00004606"/>
    </source>
</evidence>
<evidence type="ECO:0000256" key="6">
    <source>
        <dbReference type="ARBA" id="ARBA00023136"/>
    </source>
</evidence>
<evidence type="ECO:0000256" key="8">
    <source>
        <dbReference type="SAM" id="Phobius"/>
    </source>
</evidence>
<comment type="similarity">
    <text evidence="2">Belongs to the X(+)/potassium ATPases subunit beta family.</text>
</comment>
<dbReference type="GO" id="GO:0036376">
    <property type="term" value="P:sodium ion export across plasma membrane"/>
    <property type="evidence" value="ECO:0007669"/>
    <property type="project" value="TreeGrafter"/>
</dbReference>
<reference evidence="10" key="1">
    <citation type="submission" date="2014-01" db="EMBL/GenBank/DDBJ databases">
        <title>The Genome Sequence of Anopheles farauti FAR1 (V2).</title>
        <authorList>
            <consortium name="The Broad Institute Genomics Platform"/>
            <person name="Neafsey D.E."/>
            <person name="Besansky N."/>
            <person name="Howell P."/>
            <person name="Walton C."/>
            <person name="Young S.K."/>
            <person name="Zeng Q."/>
            <person name="Gargeya S."/>
            <person name="Fitzgerald M."/>
            <person name="Haas B."/>
            <person name="Abouelleil A."/>
            <person name="Allen A.W."/>
            <person name="Alvarado L."/>
            <person name="Arachchi H.M."/>
            <person name="Berlin A.M."/>
            <person name="Chapman S.B."/>
            <person name="Gainer-Dewar J."/>
            <person name="Goldberg J."/>
            <person name="Griggs A."/>
            <person name="Gujja S."/>
            <person name="Hansen M."/>
            <person name="Howarth C."/>
            <person name="Imamovic A."/>
            <person name="Ireland A."/>
            <person name="Larimer J."/>
            <person name="McCowan C."/>
            <person name="Murphy C."/>
            <person name="Pearson M."/>
            <person name="Poon T.W."/>
            <person name="Priest M."/>
            <person name="Roberts A."/>
            <person name="Saif S."/>
            <person name="Shea T."/>
            <person name="Sisk P."/>
            <person name="Sykes S."/>
            <person name="Wortman J."/>
            <person name="Nusbaum C."/>
            <person name="Birren B."/>
        </authorList>
    </citation>
    <scope>NUCLEOTIDE SEQUENCE [LARGE SCALE GENOMIC DNA]</scope>
    <source>
        <strain evidence="10">FAR1</strain>
    </source>
</reference>
<reference evidence="9" key="2">
    <citation type="submission" date="2020-05" db="UniProtKB">
        <authorList>
            <consortium name="EnsemblMetazoa"/>
        </authorList>
    </citation>
    <scope>IDENTIFICATION</scope>
    <source>
        <strain evidence="9">FAR1</strain>
    </source>
</reference>
<evidence type="ECO:0008006" key="11">
    <source>
        <dbReference type="Google" id="ProtNLM"/>
    </source>
</evidence>
<dbReference type="AlphaFoldDB" id="A0A182Q2J7"/>
<dbReference type="PANTHER" id="PTHR11523">
    <property type="entry name" value="SODIUM/POTASSIUM-DEPENDENT ATPASE BETA SUBUNIT"/>
    <property type="match status" value="1"/>
</dbReference>
<organism evidence="9 10">
    <name type="scientific">Anopheles farauti</name>
    <dbReference type="NCBI Taxonomy" id="69004"/>
    <lineage>
        <taxon>Eukaryota</taxon>
        <taxon>Metazoa</taxon>
        <taxon>Ecdysozoa</taxon>
        <taxon>Arthropoda</taxon>
        <taxon>Hexapoda</taxon>
        <taxon>Insecta</taxon>
        <taxon>Pterygota</taxon>
        <taxon>Neoptera</taxon>
        <taxon>Endopterygota</taxon>
        <taxon>Diptera</taxon>
        <taxon>Nematocera</taxon>
        <taxon>Culicoidea</taxon>
        <taxon>Culicidae</taxon>
        <taxon>Anophelinae</taxon>
        <taxon>Anopheles</taxon>
    </lineage>
</organism>
<feature type="transmembrane region" description="Helical" evidence="8">
    <location>
        <begin position="123"/>
        <end position="145"/>
    </location>
</feature>
<dbReference type="GO" id="GO:0001671">
    <property type="term" value="F:ATPase activator activity"/>
    <property type="evidence" value="ECO:0007669"/>
    <property type="project" value="TreeGrafter"/>
</dbReference>
<keyword evidence="6 8" id="KW-0472">Membrane</keyword>
<dbReference type="VEuPathDB" id="VectorBase:AFAF001822"/>
<dbReference type="PANTHER" id="PTHR11523:SF46">
    <property type="entry name" value="SODIUM_POTASSIUM-TRANSPORTING ATPASE SUBUNIT BETA-2"/>
    <property type="match status" value="1"/>
</dbReference>
<dbReference type="GO" id="GO:0005890">
    <property type="term" value="C:sodium:potassium-exchanging ATPase complex"/>
    <property type="evidence" value="ECO:0007669"/>
    <property type="project" value="InterPro"/>
</dbReference>
<dbReference type="GO" id="GO:0006883">
    <property type="term" value="P:intracellular sodium ion homeostasis"/>
    <property type="evidence" value="ECO:0007669"/>
    <property type="project" value="TreeGrafter"/>
</dbReference>
<dbReference type="EMBL" id="AXCN02002071">
    <property type="status" value="NOT_ANNOTATED_CDS"/>
    <property type="molecule type" value="Genomic_DNA"/>
</dbReference>
<feature type="region of interest" description="Disordered" evidence="7">
    <location>
        <begin position="62"/>
        <end position="81"/>
    </location>
</feature>
<keyword evidence="5 8" id="KW-1133">Transmembrane helix</keyword>
<dbReference type="Pfam" id="PF00287">
    <property type="entry name" value="Na_K-ATPase"/>
    <property type="match status" value="1"/>
</dbReference>
<feature type="compositionally biased region" description="Basic residues" evidence="7">
    <location>
        <begin position="62"/>
        <end position="71"/>
    </location>
</feature>
<evidence type="ECO:0000256" key="7">
    <source>
        <dbReference type="SAM" id="MobiDB-lite"/>
    </source>
</evidence>
<dbReference type="Proteomes" id="UP000075886">
    <property type="component" value="Unassembled WGS sequence"/>
</dbReference>
<proteinExistence type="inferred from homology"/>
<keyword evidence="10" id="KW-1185">Reference proteome</keyword>
<evidence type="ECO:0000256" key="3">
    <source>
        <dbReference type="ARBA" id="ARBA00022692"/>
    </source>
</evidence>
<evidence type="ECO:0000256" key="2">
    <source>
        <dbReference type="ARBA" id="ARBA00005876"/>
    </source>
</evidence>
<dbReference type="EMBL" id="AXCN02002070">
    <property type="status" value="NOT_ANNOTATED_CDS"/>
    <property type="molecule type" value="Genomic_DNA"/>
</dbReference>
<accession>A0A182Q2J7</accession>
<dbReference type="Gene3D" id="2.60.40.1660">
    <property type="entry name" value="Na, k-atpase alpha subunit"/>
    <property type="match status" value="1"/>
</dbReference>